<keyword evidence="2" id="KW-0863">Zinc-finger</keyword>
<comment type="caution">
    <text evidence="7">The sequence shown here is derived from an EMBL/GenBank/DDBJ whole genome shotgun (WGS) entry which is preliminary data.</text>
</comment>
<feature type="domain" description="UBR-type" evidence="6">
    <location>
        <begin position="40"/>
        <end position="111"/>
    </location>
</feature>
<organism evidence="7 8">
    <name type="scientific">Eruca vesicaria subsp. sativa</name>
    <name type="common">Garden rocket</name>
    <name type="synonym">Eruca sativa</name>
    <dbReference type="NCBI Taxonomy" id="29727"/>
    <lineage>
        <taxon>Eukaryota</taxon>
        <taxon>Viridiplantae</taxon>
        <taxon>Streptophyta</taxon>
        <taxon>Embryophyta</taxon>
        <taxon>Tracheophyta</taxon>
        <taxon>Spermatophyta</taxon>
        <taxon>Magnoliopsida</taxon>
        <taxon>eudicotyledons</taxon>
        <taxon>Gunneridae</taxon>
        <taxon>Pentapetalae</taxon>
        <taxon>rosids</taxon>
        <taxon>malvids</taxon>
        <taxon>Brassicales</taxon>
        <taxon>Brassicaceae</taxon>
        <taxon>Brassiceae</taxon>
        <taxon>Eruca</taxon>
    </lineage>
</organism>
<dbReference type="PANTHER" id="PTHR13513">
    <property type="entry name" value="E3 UBIQUITIN-PROTEIN LIGASE UBR7"/>
    <property type="match status" value="1"/>
</dbReference>
<keyword evidence="1" id="KW-0479">Metal-binding</keyword>
<evidence type="ECO:0000259" key="6">
    <source>
        <dbReference type="PROSITE" id="PS51157"/>
    </source>
</evidence>
<accession>A0ABC8IUK6</accession>
<dbReference type="PANTHER" id="PTHR13513:SF9">
    <property type="entry name" value="E3 UBIQUITIN-PROTEIN LIGASE UBR7-RELATED"/>
    <property type="match status" value="1"/>
</dbReference>
<evidence type="ECO:0000256" key="3">
    <source>
        <dbReference type="ARBA" id="ARBA00022833"/>
    </source>
</evidence>
<name>A0ABC8IUK6_ERUVS</name>
<evidence type="ECO:0000256" key="5">
    <source>
        <dbReference type="SAM" id="Coils"/>
    </source>
</evidence>
<dbReference type="SUPFAM" id="SSF57903">
    <property type="entry name" value="FYVE/PHD zinc finger"/>
    <property type="match status" value="1"/>
</dbReference>
<dbReference type="InterPro" id="IPR040204">
    <property type="entry name" value="UBR7"/>
</dbReference>
<gene>
    <name evidence="7" type="ORF">ERUC_LOCUS3004</name>
</gene>
<feature type="coiled-coil region" evidence="5">
    <location>
        <begin position="266"/>
        <end position="293"/>
    </location>
</feature>
<dbReference type="CDD" id="cd19677">
    <property type="entry name" value="UBR-box_UBR7"/>
    <property type="match status" value="1"/>
</dbReference>
<evidence type="ECO:0000313" key="7">
    <source>
        <dbReference type="EMBL" id="CAH8301550.1"/>
    </source>
</evidence>
<evidence type="ECO:0000256" key="2">
    <source>
        <dbReference type="ARBA" id="ARBA00022771"/>
    </source>
</evidence>
<dbReference type="InterPro" id="IPR011011">
    <property type="entry name" value="Znf_FYVE_PHD"/>
</dbReference>
<dbReference type="Pfam" id="PF02207">
    <property type="entry name" value="zf-UBR"/>
    <property type="match status" value="1"/>
</dbReference>
<evidence type="ECO:0000313" key="8">
    <source>
        <dbReference type="Proteomes" id="UP001642260"/>
    </source>
</evidence>
<dbReference type="CDD" id="cd15542">
    <property type="entry name" value="PHD_UBR7"/>
    <property type="match status" value="1"/>
</dbReference>
<dbReference type="PROSITE" id="PS51157">
    <property type="entry name" value="ZF_UBR"/>
    <property type="match status" value="1"/>
</dbReference>
<dbReference type="InterPro" id="IPR003126">
    <property type="entry name" value="Znf_UBR"/>
</dbReference>
<keyword evidence="5" id="KW-0175">Coiled coil</keyword>
<sequence>MASDDFEDEAEATVTINEVIESMDAEELEADLVLGGDEGDECTYPKGYMKRQAIFSCLTCTPEGNAGVCTACCLTCHDGHELVELWTKRNFRCDCGNSKFGTLACCKLLPGKDVENPENSYNHNFKGLYCSCNQPYPNPNGVEHGPMIQCCICEDWFHKEHLAPKPSDCVSSQVCDTTELNQTPTASEPVQPENSTEAEKTVVRVCSKKLAKPEPYPLSECAIATGLTLSPEFEKKPLFLTNNWRNILCKCDKCLEMYSERKVSYLLDAEDTIAEYENKAKEKRTEKLETQEGEALAHLNSLDNVSKIDFFHHIKDFEEGFRSLAVSWF</sequence>
<evidence type="ECO:0000256" key="1">
    <source>
        <dbReference type="ARBA" id="ARBA00022723"/>
    </source>
</evidence>
<proteinExistence type="predicted"/>
<dbReference type="InterPro" id="IPR013083">
    <property type="entry name" value="Znf_RING/FYVE/PHD"/>
</dbReference>
<dbReference type="EMBL" id="CAKOAT010055489">
    <property type="protein sequence ID" value="CAH8301550.1"/>
    <property type="molecule type" value="Genomic_DNA"/>
</dbReference>
<dbReference type="AlphaFoldDB" id="A0ABC8IUK6"/>
<evidence type="ECO:0000256" key="4">
    <source>
        <dbReference type="PROSITE-ProRule" id="PRU00508"/>
    </source>
</evidence>
<dbReference type="SMART" id="SM00396">
    <property type="entry name" value="ZnF_UBR1"/>
    <property type="match status" value="1"/>
</dbReference>
<dbReference type="InterPro" id="IPR047506">
    <property type="entry name" value="UBR7-like_UBR-box"/>
</dbReference>
<dbReference type="GO" id="GO:0008270">
    <property type="term" value="F:zinc ion binding"/>
    <property type="evidence" value="ECO:0007669"/>
    <property type="project" value="UniProtKB-KW"/>
</dbReference>
<reference evidence="7 8" key="1">
    <citation type="submission" date="2022-03" db="EMBL/GenBank/DDBJ databases">
        <authorList>
            <person name="Macdonald S."/>
            <person name="Ahmed S."/>
            <person name="Newling K."/>
        </authorList>
    </citation>
    <scope>NUCLEOTIDE SEQUENCE [LARGE SCALE GENOMIC DNA]</scope>
</reference>
<dbReference type="Gene3D" id="3.30.40.10">
    <property type="entry name" value="Zinc/RING finger domain, C3HC4 (zinc finger)"/>
    <property type="match status" value="1"/>
</dbReference>
<dbReference type="Proteomes" id="UP001642260">
    <property type="component" value="Unassembled WGS sequence"/>
</dbReference>
<keyword evidence="3" id="KW-0862">Zinc</keyword>
<protein>
    <recommendedName>
        <fullName evidence="6">UBR-type domain-containing protein</fullName>
    </recommendedName>
</protein>
<feature type="zinc finger region" description="UBR-type" evidence="4">
    <location>
        <begin position="40"/>
        <end position="111"/>
    </location>
</feature>
<keyword evidence="8" id="KW-1185">Reference proteome</keyword>